<accession>A0A2T2WHB7</accession>
<gene>
    <name evidence="3" type="ORF">C7B45_09980</name>
</gene>
<organism evidence="3 4">
    <name type="scientific">Sulfobacillus acidophilus</name>
    <dbReference type="NCBI Taxonomy" id="53633"/>
    <lineage>
        <taxon>Bacteria</taxon>
        <taxon>Bacillati</taxon>
        <taxon>Bacillota</taxon>
        <taxon>Clostridia</taxon>
        <taxon>Eubacteriales</taxon>
        <taxon>Clostridiales Family XVII. Incertae Sedis</taxon>
        <taxon>Sulfobacillus</taxon>
    </lineage>
</organism>
<feature type="region of interest" description="Disordered" evidence="1">
    <location>
        <begin position="165"/>
        <end position="190"/>
    </location>
</feature>
<feature type="compositionally biased region" description="Low complexity" evidence="1">
    <location>
        <begin position="124"/>
        <end position="136"/>
    </location>
</feature>
<proteinExistence type="predicted"/>
<evidence type="ECO:0000313" key="4">
    <source>
        <dbReference type="Proteomes" id="UP000241848"/>
    </source>
</evidence>
<feature type="region of interest" description="Disordered" evidence="1">
    <location>
        <begin position="120"/>
        <end position="143"/>
    </location>
</feature>
<feature type="compositionally biased region" description="Basic and acidic residues" evidence="1">
    <location>
        <begin position="213"/>
        <end position="226"/>
    </location>
</feature>
<name>A0A2T2WHB7_9FIRM</name>
<dbReference type="Proteomes" id="UP000241848">
    <property type="component" value="Unassembled WGS sequence"/>
</dbReference>
<evidence type="ECO:0000313" key="3">
    <source>
        <dbReference type="EMBL" id="PSR21637.1"/>
    </source>
</evidence>
<feature type="region of interest" description="Disordered" evidence="1">
    <location>
        <begin position="202"/>
        <end position="226"/>
    </location>
</feature>
<reference evidence="3 4" key="1">
    <citation type="journal article" date="2014" name="BMC Genomics">
        <title>Comparison of environmental and isolate Sulfobacillus genomes reveals diverse carbon, sulfur, nitrogen, and hydrogen metabolisms.</title>
        <authorList>
            <person name="Justice N.B."/>
            <person name="Norman A."/>
            <person name="Brown C.T."/>
            <person name="Singh A."/>
            <person name="Thomas B.C."/>
            <person name="Banfield J.F."/>
        </authorList>
    </citation>
    <scope>NUCLEOTIDE SEQUENCE [LARGE SCALE GENOMIC DNA]</scope>
    <source>
        <strain evidence="3">AMDSBA3</strain>
    </source>
</reference>
<keyword evidence="2" id="KW-1133">Transmembrane helix</keyword>
<feature type="transmembrane region" description="Helical" evidence="2">
    <location>
        <begin position="7"/>
        <end position="27"/>
    </location>
</feature>
<evidence type="ECO:0000256" key="2">
    <source>
        <dbReference type="SAM" id="Phobius"/>
    </source>
</evidence>
<sequence length="226" mass="23507">MRLGRSVSAVAGSSVITVLGLFIGVSPWLQGLNNGRGAWSLATKVDFWSGLGLVVVGLATILLYRMSLTRELVEAGIIGHQPSLESASLQEQAAVGGDALAMTDAALLALATSVVQDIQKTEGPAEANPSSNAPPSGLATHQQSPIEDEDLVRLASSLLAEIQGSVPADGVADEPAATPEDQSPPELMSESELARMAAELLQEIQRTSQGEAGVRREEPVHEQPTA</sequence>
<evidence type="ECO:0000256" key="1">
    <source>
        <dbReference type="SAM" id="MobiDB-lite"/>
    </source>
</evidence>
<protein>
    <submittedName>
        <fullName evidence="3">Uncharacterized protein</fullName>
    </submittedName>
</protein>
<keyword evidence="2" id="KW-0812">Transmembrane</keyword>
<dbReference type="AlphaFoldDB" id="A0A2T2WHB7"/>
<dbReference type="EMBL" id="PXYV01000030">
    <property type="protein sequence ID" value="PSR21637.1"/>
    <property type="molecule type" value="Genomic_DNA"/>
</dbReference>
<feature type="transmembrane region" description="Helical" evidence="2">
    <location>
        <begin position="47"/>
        <end position="64"/>
    </location>
</feature>
<comment type="caution">
    <text evidence="3">The sequence shown here is derived from an EMBL/GenBank/DDBJ whole genome shotgun (WGS) entry which is preliminary data.</text>
</comment>
<keyword evidence="2" id="KW-0472">Membrane</keyword>